<evidence type="ECO:0000256" key="1">
    <source>
        <dbReference type="ARBA" id="ARBA00022691"/>
    </source>
</evidence>
<name>A0A3R7WF98_9EURY</name>
<feature type="domain" description="Radical SAM core" evidence="5">
    <location>
        <begin position="28"/>
        <end position="245"/>
    </location>
</feature>
<evidence type="ECO:0000256" key="4">
    <source>
        <dbReference type="ARBA" id="ARBA00023014"/>
    </source>
</evidence>
<evidence type="ECO:0000256" key="2">
    <source>
        <dbReference type="ARBA" id="ARBA00022723"/>
    </source>
</evidence>
<organism evidence="6 7">
    <name type="scientific">Methanosalsum natronophilum</name>
    <dbReference type="NCBI Taxonomy" id="768733"/>
    <lineage>
        <taxon>Archaea</taxon>
        <taxon>Methanobacteriati</taxon>
        <taxon>Methanobacteriota</taxon>
        <taxon>Stenosarchaea group</taxon>
        <taxon>Methanomicrobia</taxon>
        <taxon>Methanosarcinales</taxon>
        <taxon>Methanosarcinaceae</taxon>
        <taxon>Methanosalsum</taxon>
    </lineage>
</organism>
<dbReference type="PANTHER" id="PTHR43288:SF1">
    <property type="entry name" value="GLYCYL-RADICAL ENZYME ACTIVATING ENZYME MJ0021-RELATED"/>
    <property type="match status" value="1"/>
</dbReference>
<dbReference type="PANTHER" id="PTHR43288">
    <property type="entry name" value="BIOTIN SYNTHASE-RELATED PROTEIN, RADICAL SAM SUPERFAMILY"/>
    <property type="match status" value="1"/>
</dbReference>
<evidence type="ECO:0000313" key="7">
    <source>
        <dbReference type="Proteomes" id="UP000284763"/>
    </source>
</evidence>
<dbReference type="SUPFAM" id="SSF102114">
    <property type="entry name" value="Radical SAM enzymes"/>
    <property type="match status" value="1"/>
</dbReference>
<dbReference type="Pfam" id="PF26257">
    <property type="entry name" value="DUF8061"/>
    <property type="match status" value="1"/>
</dbReference>
<comment type="caution">
    <text evidence="6">The sequence shown here is derived from an EMBL/GenBank/DDBJ whole genome shotgun (WGS) entry which is preliminary data.</text>
</comment>
<protein>
    <submittedName>
        <fullName evidence="6">Radical SAM protein</fullName>
    </submittedName>
</protein>
<evidence type="ECO:0000259" key="5">
    <source>
        <dbReference type="PROSITE" id="PS51918"/>
    </source>
</evidence>
<dbReference type="InterPro" id="IPR013785">
    <property type="entry name" value="Aldolase_TIM"/>
</dbReference>
<dbReference type="Pfam" id="PF04055">
    <property type="entry name" value="Radical_SAM"/>
    <property type="match status" value="1"/>
</dbReference>
<keyword evidence="2" id="KW-0479">Metal-binding</keyword>
<dbReference type="SFLD" id="SFLDS00029">
    <property type="entry name" value="Radical_SAM"/>
    <property type="match status" value="1"/>
</dbReference>
<dbReference type="EMBL" id="QZAB01000150">
    <property type="protein sequence ID" value="RQD89421.1"/>
    <property type="molecule type" value="Genomic_DNA"/>
</dbReference>
<dbReference type="InterPro" id="IPR040087">
    <property type="entry name" value="MJ0021-like"/>
</dbReference>
<keyword evidence="4" id="KW-0411">Iron-sulfur</keyword>
<proteinExistence type="predicted"/>
<dbReference type="InterPro" id="IPR058374">
    <property type="entry name" value="DUF8061"/>
</dbReference>
<dbReference type="AlphaFoldDB" id="A0A3R7WF98"/>
<gene>
    <name evidence="6" type="ORF">D5R95_02215</name>
</gene>
<dbReference type="CDD" id="cd01335">
    <property type="entry name" value="Radical_SAM"/>
    <property type="match status" value="1"/>
</dbReference>
<dbReference type="GO" id="GO:0046872">
    <property type="term" value="F:metal ion binding"/>
    <property type="evidence" value="ECO:0007669"/>
    <property type="project" value="UniProtKB-KW"/>
</dbReference>
<dbReference type="PROSITE" id="PS51918">
    <property type="entry name" value="RADICAL_SAM"/>
    <property type="match status" value="1"/>
</dbReference>
<dbReference type="Gene3D" id="3.20.20.70">
    <property type="entry name" value="Aldolase class I"/>
    <property type="match status" value="1"/>
</dbReference>
<keyword evidence="1" id="KW-0949">S-adenosyl-L-methionine</keyword>
<reference evidence="6 7" key="1">
    <citation type="submission" date="2018-08" db="EMBL/GenBank/DDBJ databases">
        <title>The metabolism and importance of syntrophic acetate oxidation coupled to methane or sulfide production in haloalkaline environments.</title>
        <authorList>
            <person name="Timmers P.H.A."/>
            <person name="Vavourakis C.D."/>
            <person name="Sorokin D.Y."/>
            <person name="Sinninghe Damste J.S."/>
            <person name="Muyzer G."/>
            <person name="Stams A.J.M."/>
            <person name="Plugge C.M."/>
        </authorList>
    </citation>
    <scope>NUCLEOTIDE SEQUENCE [LARGE SCALE GENOMIC DNA]</scope>
    <source>
        <strain evidence="6">MSAO_Arc3</strain>
    </source>
</reference>
<accession>A0A3R7WF98</accession>
<keyword evidence="3" id="KW-0408">Iron</keyword>
<dbReference type="SFLD" id="SFLDG01108">
    <property type="entry name" value="Uncharacterised_Radical_SAM_Su"/>
    <property type="match status" value="1"/>
</dbReference>
<dbReference type="InterPro" id="IPR058240">
    <property type="entry name" value="rSAM_sf"/>
</dbReference>
<evidence type="ECO:0000313" key="6">
    <source>
        <dbReference type="EMBL" id="RQD89421.1"/>
    </source>
</evidence>
<sequence>MKKKIKNIEINEGEAGSFYSYLSNGCKLCQQGAKMVLFVTGSCTNNCFYCPISDERIDKKTVYANEESVVSDIDVLSQARKMSALGTGITGGEPLMVLEKTIYYIKLLKKNLGEKHHIHLYTSYSPTKDILKRLLIAGLDEIRFHPPLSMWKYLNSTKYITSILAAKELGLETGIEVPSIEGIEHLIENINDLDIFLNLNELEFSDTNSNKMIDLNYRLKDDISNAAMFSREYALKVASSMPKFHFCSSRYKDAIQLRRRLIRIAKNTARPFDEITNDGTIVYGIIKADHIKDVVTILTTEGVPTDMFEMGESSITIAWWILDDISNVLTSNGFECTIIEKYPLTNGLVVASIPL</sequence>
<dbReference type="GO" id="GO:0003824">
    <property type="term" value="F:catalytic activity"/>
    <property type="evidence" value="ECO:0007669"/>
    <property type="project" value="InterPro"/>
</dbReference>
<evidence type="ECO:0000256" key="3">
    <source>
        <dbReference type="ARBA" id="ARBA00023004"/>
    </source>
</evidence>
<dbReference type="InterPro" id="IPR007197">
    <property type="entry name" value="rSAM"/>
</dbReference>
<dbReference type="Proteomes" id="UP000284763">
    <property type="component" value="Unassembled WGS sequence"/>
</dbReference>
<dbReference type="GO" id="GO:0051536">
    <property type="term" value="F:iron-sulfur cluster binding"/>
    <property type="evidence" value="ECO:0007669"/>
    <property type="project" value="UniProtKB-KW"/>
</dbReference>